<comment type="caution">
    <text evidence="2">The sequence shown here is derived from an EMBL/GenBank/DDBJ whole genome shotgun (WGS) entry which is preliminary data.</text>
</comment>
<reference evidence="2 3" key="1">
    <citation type="submission" date="2021-04" db="EMBL/GenBank/DDBJ databases">
        <title>Paenibacillus sp. DLE-14 whole genome sequence.</title>
        <authorList>
            <person name="Ham Y.J."/>
        </authorList>
    </citation>
    <scope>NUCLEOTIDE SEQUENCE [LARGE SCALE GENOMIC DNA]</scope>
    <source>
        <strain evidence="2 3">DLE-14</strain>
    </source>
</reference>
<name>A0ABS5CAL9_9BACL</name>
<sequence>MSKKQKVIVKISVGLNIALIALVAWGYMRINFVKQQILVTEVQTNLVELEGLISNQVAHNWSEPNLVTVELGDVLNGIWHGITSGGQLGTLSNHDKNILSKLYNKLSQFPHDELYKFADLTSEDKENYEELQKKLREVGLGLNIAVSGDLFITQIAELVEKIEVPLQ</sequence>
<evidence type="ECO:0000256" key="1">
    <source>
        <dbReference type="SAM" id="Phobius"/>
    </source>
</evidence>
<gene>
    <name evidence="2" type="ORF">I8J30_09150</name>
</gene>
<dbReference type="Proteomes" id="UP000673394">
    <property type="component" value="Unassembled WGS sequence"/>
</dbReference>
<protein>
    <submittedName>
        <fullName evidence="2">Uncharacterized protein</fullName>
    </submittedName>
</protein>
<keyword evidence="1" id="KW-0812">Transmembrane</keyword>
<dbReference type="RefSeq" id="WP_210657367.1">
    <property type="nucleotide sequence ID" value="NZ_JAGKSP010000002.1"/>
</dbReference>
<organism evidence="2 3">
    <name type="scientific">Paenibacillus lignilyticus</name>
    <dbReference type="NCBI Taxonomy" id="1172615"/>
    <lineage>
        <taxon>Bacteria</taxon>
        <taxon>Bacillati</taxon>
        <taxon>Bacillota</taxon>
        <taxon>Bacilli</taxon>
        <taxon>Bacillales</taxon>
        <taxon>Paenibacillaceae</taxon>
        <taxon>Paenibacillus</taxon>
    </lineage>
</organism>
<proteinExistence type="predicted"/>
<dbReference type="EMBL" id="JAGKSP010000002">
    <property type="protein sequence ID" value="MBP3962865.1"/>
    <property type="molecule type" value="Genomic_DNA"/>
</dbReference>
<accession>A0ABS5CAL9</accession>
<keyword evidence="1" id="KW-1133">Transmembrane helix</keyword>
<keyword evidence="1" id="KW-0472">Membrane</keyword>
<evidence type="ECO:0000313" key="2">
    <source>
        <dbReference type="EMBL" id="MBP3962865.1"/>
    </source>
</evidence>
<keyword evidence="3" id="KW-1185">Reference proteome</keyword>
<feature type="transmembrane region" description="Helical" evidence="1">
    <location>
        <begin position="7"/>
        <end position="28"/>
    </location>
</feature>
<evidence type="ECO:0000313" key="3">
    <source>
        <dbReference type="Proteomes" id="UP000673394"/>
    </source>
</evidence>